<evidence type="ECO:0000256" key="3">
    <source>
        <dbReference type="ARBA" id="ARBA00022801"/>
    </source>
</evidence>
<organism evidence="9 10">
    <name type="scientific">Engystomops pustulosus</name>
    <name type="common">Tungara frog</name>
    <name type="synonym">Physalaemus pustulosus</name>
    <dbReference type="NCBI Taxonomy" id="76066"/>
    <lineage>
        <taxon>Eukaryota</taxon>
        <taxon>Metazoa</taxon>
        <taxon>Chordata</taxon>
        <taxon>Craniata</taxon>
        <taxon>Vertebrata</taxon>
        <taxon>Euteleostomi</taxon>
        <taxon>Amphibia</taxon>
        <taxon>Batrachia</taxon>
        <taxon>Anura</taxon>
        <taxon>Neobatrachia</taxon>
        <taxon>Hyloidea</taxon>
        <taxon>Leptodactylidae</taxon>
        <taxon>Leiuperinae</taxon>
        <taxon>Engystomops</taxon>
    </lineage>
</organism>
<keyword evidence="2 7" id="KW-0732">Signal</keyword>
<keyword evidence="6" id="KW-0720">Serine protease</keyword>
<dbReference type="InterPro" id="IPR001314">
    <property type="entry name" value="Peptidase_S1A"/>
</dbReference>
<evidence type="ECO:0000256" key="6">
    <source>
        <dbReference type="RuleBase" id="RU363034"/>
    </source>
</evidence>
<dbReference type="GO" id="GO:0004252">
    <property type="term" value="F:serine-type endopeptidase activity"/>
    <property type="evidence" value="ECO:0007669"/>
    <property type="project" value="InterPro"/>
</dbReference>
<feature type="chain" id="PRO_5043832164" description="Peptidase S1 domain-containing protein" evidence="7">
    <location>
        <begin position="24"/>
        <end position="304"/>
    </location>
</feature>
<keyword evidence="4" id="KW-1015">Disulfide bond</keyword>
<comment type="caution">
    <text evidence="9">The sequence shown here is derived from an EMBL/GenBank/DDBJ whole genome shotgun (WGS) entry which is preliminary data.</text>
</comment>
<keyword evidence="3 6" id="KW-0378">Hydrolase</keyword>
<evidence type="ECO:0000313" key="9">
    <source>
        <dbReference type="EMBL" id="KAG8547556.1"/>
    </source>
</evidence>
<gene>
    <name evidence="9" type="ORF">GDO81_028040</name>
</gene>
<dbReference type="InterPro" id="IPR009003">
    <property type="entry name" value="Peptidase_S1_PA"/>
</dbReference>
<dbReference type="AlphaFoldDB" id="A0AAV6ZEX4"/>
<dbReference type="Gene3D" id="2.40.10.10">
    <property type="entry name" value="Trypsin-like serine proteases"/>
    <property type="match status" value="2"/>
</dbReference>
<dbReference type="GO" id="GO:0006508">
    <property type="term" value="P:proteolysis"/>
    <property type="evidence" value="ECO:0007669"/>
    <property type="project" value="UniProtKB-KW"/>
</dbReference>
<evidence type="ECO:0000256" key="2">
    <source>
        <dbReference type="ARBA" id="ARBA00022729"/>
    </source>
</evidence>
<dbReference type="PROSITE" id="PS00135">
    <property type="entry name" value="TRYPSIN_SER"/>
    <property type="match status" value="1"/>
</dbReference>
<evidence type="ECO:0000256" key="5">
    <source>
        <dbReference type="ARBA" id="ARBA00023180"/>
    </source>
</evidence>
<dbReference type="SMART" id="SM00020">
    <property type="entry name" value="Tryp_SPc"/>
    <property type="match status" value="1"/>
</dbReference>
<dbReference type="PANTHER" id="PTHR24253:SF159">
    <property type="entry name" value="SERINE PROTEASE 42"/>
    <property type="match status" value="1"/>
</dbReference>
<dbReference type="InterPro" id="IPR001254">
    <property type="entry name" value="Trypsin_dom"/>
</dbReference>
<feature type="non-terminal residue" evidence="9">
    <location>
        <position position="304"/>
    </location>
</feature>
<reference evidence="9" key="1">
    <citation type="thesis" date="2020" institute="ProQuest LLC" country="789 East Eisenhower Parkway, Ann Arbor, MI, USA">
        <title>Comparative Genomics and Chromosome Evolution.</title>
        <authorList>
            <person name="Mudd A.B."/>
        </authorList>
    </citation>
    <scope>NUCLEOTIDE SEQUENCE</scope>
    <source>
        <strain evidence="9">237g6f4</strain>
        <tissue evidence="9">Blood</tissue>
    </source>
</reference>
<evidence type="ECO:0000256" key="1">
    <source>
        <dbReference type="ARBA" id="ARBA00022670"/>
    </source>
</evidence>
<dbReference type="PROSITE" id="PS00134">
    <property type="entry name" value="TRYPSIN_HIS"/>
    <property type="match status" value="1"/>
</dbReference>
<dbReference type="SUPFAM" id="SSF50494">
    <property type="entry name" value="Trypsin-like serine proteases"/>
    <property type="match status" value="1"/>
</dbReference>
<dbReference type="InterPro" id="IPR043504">
    <property type="entry name" value="Peptidase_S1_PA_chymotrypsin"/>
</dbReference>
<dbReference type="PRINTS" id="PR00722">
    <property type="entry name" value="CHYMOTRYPSIN"/>
</dbReference>
<feature type="domain" description="Peptidase S1" evidence="8">
    <location>
        <begin position="36"/>
        <end position="276"/>
    </location>
</feature>
<accession>A0AAV6ZEX4</accession>
<feature type="signal peptide" evidence="7">
    <location>
        <begin position="1"/>
        <end position="23"/>
    </location>
</feature>
<name>A0AAV6ZEX4_ENGPU</name>
<dbReference type="FunFam" id="2.40.10.10:FF:000024">
    <property type="entry name" value="Serine protease 53"/>
    <property type="match status" value="1"/>
</dbReference>
<sequence>MDMRMSQVILLLNIVSLSGISAASPGCGVQKVSNRIVGGSDSVDGEWPWQASLWYKGSHICGGSLISHQWVLTAAHCFMGTIRDYTVHLGMYQLAVPNPHELLSTVRQFIPHPQYTNVGDMGDIALVQLSSPINYTQYIQPVCLPDASVTFPCGMDCWVTGWGDTSSGVNLPYPETLQKVMTPLIDHDTCDQMYHIWSPEAPTTVLIHDYEICAGYKEGNKDSCQGDSGGPLVCKVQGSWYQAGVVSWGESCALQYRPGVYSLVTVYQSWLLDYVPEMVFINVTDVPQSSRECGGDVTSTVGTT</sequence>
<dbReference type="InterPro" id="IPR033116">
    <property type="entry name" value="TRYPSIN_SER"/>
</dbReference>
<dbReference type="Pfam" id="PF00089">
    <property type="entry name" value="Trypsin"/>
    <property type="match status" value="1"/>
</dbReference>
<proteinExistence type="predicted"/>
<dbReference type="PANTHER" id="PTHR24253">
    <property type="entry name" value="TRANSMEMBRANE PROTEASE SERINE"/>
    <property type="match status" value="1"/>
</dbReference>
<dbReference type="Proteomes" id="UP000824782">
    <property type="component" value="Unassembled WGS sequence"/>
</dbReference>
<keyword evidence="1 6" id="KW-0645">Protease</keyword>
<dbReference type="InterPro" id="IPR018114">
    <property type="entry name" value="TRYPSIN_HIS"/>
</dbReference>
<evidence type="ECO:0000256" key="4">
    <source>
        <dbReference type="ARBA" id="ARBA00023157"/>
    </source>
</evidence>
<keyword evidence="5" id="KW-0325">Glycoprotein</keyword>
<evidence type="ECO:0000313" key="10">
    <source>
        <dbReference type="Proteomes" id="UP000824782"/>
    </source>
</evidence>
<protein>
    <recommendedName>
        <fullName evidence="8">Peptidase S1 domain-containing protein</fullName>
    </recommendedName>
</protein>
<dbReference type="EMBL" id="WNYA01000682">
    <property type="protein sequence ID" value="KAG8547556.1"/>
    <property type="molecule type" value="Genomic_DNA"/>
</dbReference>
<evidence type="ECO:0000256" key="7">
    <source>
        <dbReference type="SAM" id="SignalP"/>
    </source>
</evidence>
<keyword evidence="10" id="KW-1185">Reference proteome</keyword>
<dbReference type="PROSITE" id="PS50240">
    <property type="entry name" value="TRYPSIN_DOM"/>
    <property type="match status" value="1"/>
</dbReference>
<dbReference type="CDD" id="cd00190">
    <property type="entry name" value="Tryp_SPc"/>
    <property type="match status" value="1"/>
</dbReference>
<evidence type="ECO:0000259" key="8">
    <source>
        <dbReference type="PROSITE" id="PS50240"/>
    </source>
</evidence>